<feature type="compositionally biased region" description="Polar residues" evidence="1">
    <location>
        <begin position="315"/>
        <end position="324"/>
    </location>
</feature>
<feature type="compositionally biased region" description="Basic and acidic residues" evidence="1">
    <location>
        <begin position="332"/>
        <end position="347"/>
    </location>
</feature>
<evidence type="ECO:0000256" key="1">
    <source>
        <dbReference type="SAM" id="MobiDB-lite"/>
    </source>
</evidence>
<organism evidence="2 3">
    <name type="scientific">Zopfia rhizophila CBS 207.26</name>
    <dbReference type="NCBI Taxonomy" id="1314779"/>
    <lineage>
        <taxon>Eukaryota</taxon>
        <taxon>Fungi</taxon>
        <taxon>Dikarya</taxon>
        <taxon>Ascomycota</taxon>
        <taxon>Pezizomycotina</taxon>
        <taxon>Dothideomycetes</taxon>
        <taxon>Dothideomycetes incertae sedis</taxon>
        <taxon>Zopfiaceae</taxon>
        <taxon>Zopfia</taxon>
    </lineage>
</organism>
<feature type="region of interest" description="Disordered" evidence="1">
    <location>
        <begin position="245"/>
        <end position="364"/>
    </location>
</feature>
<sequence length="433" mass="48500">MHPNIPRDTVRGNGLDGAGSYVSSTWAFQICVKILPRFKDSLRAAIDGHNTRGPKKTVDECAHLKFSIPYKAISHNLTTTGNLMSICMMSSPPHTIGGSVQLPPGTRILEPASSREPCTHLRRIPFNGNEVYYRSCNRWVNAAHIFRAVGFKTYQTFRYFQANQNITRDTISCYGPERECYMTAVLQSAINGRDTRKTRDKHVRHFQFSIPCSDNKGTIPPSNLSTLTSGGSRHQAGTITIALRPRSNIASALRDRTKATKTQSGKPKGINKRRRALEKNWPAAAKRRATTSTIQNPFHLSSTQQHPSENLLPAKTNNSRNSLENRIPHGTSLDDKSKSDSGADFEHGNSTSPTQSSDDAKAWSEKSENAMIQLLLWEITYEETAHTLNGLFEGRNFTEQMVESRLEQLTRSTSAKSQRQADLIYQWKEHEVS</sequence>
<dbReference type="Proteomes" id="UP000800200">
    <property type="component" value="Unassembled WGS sequence"/>
</dbReference>
<accession>A0A6A6EAL3</accession>
<feature type="compositionally biased region" description="Polar residues" evidence="1">
    <location>
        <begin position="290"/>
        <end position="308"/>
    </location>
</feature>
<evidence type="ECO:0000313" key="2">
    <source>
        <dbReference type="EMBL" id="KAF2188854.1"/>
    </source>
</evidence>
<keyword evidence="3" id="KW-1185">Reference proteome</keyword>
<feature type="compositionally biased region" description="Polar residues" evidence="1">
    <location>
        <begin position="348"/>
        <end position="357"/>
    </location>
</feature>
<evidence type="ECO:0000313" key="3">
    <source>
        <dbReference type="Proteomes" id="UP000800200"/>
    </source>
</evidence>
<protein>
    <submittedName>
        <fullName evidence="2">Uncharacterized protein</fullName>
    </submittedName>
</protein>
<dbReference type="EMBL" id="ML994622">
    <property type="protein sequence ID" value="KAF2188854.1"/>
    <property type="molecule type" value="Genomic_DNA"/>
</dbReference>
<gene>
    <name evidence="2" type="ORF">K469DRAFT_684149</name>
</gene>
<proteinExistence type="predicted"/>
<dbReference type="AlphaFoldDB" id="A0A6A6EAL3"/>
<name>A0A6A6EAL3_9PEZI</name>
<reference evidence="2" key="1">
    <citation type="journal article" date="2020" name="Stud. Mycol.">
        <title>101 Dothideomycetes genomes: a test case for predicting lifestyles and emergence of pathogens.</title>
        <authorList>
            <person name="Haridas S."/>
            <person name="Albert R."/>
            <person name="Binder M."/>
            <person name="Bloem J."/>
            <person name="Labutti K."/>
            <person name="Salamov A."/>
            <person name="Andreopoulos B."/>
            <person name="Baker S."/>
            <person name="Barry K."/>
            <person name="Bills G."/>
            <person name="Bluhm B."/>
            <person name="Cannon C."/>
            <person name="Castanera R."/>
            <person name="Culley D."/>
            <person name="Daum C."/>
            <person name="Ezra D."/>
            <person name="Gonzalez J."/>
            <person name="Henrissat B."/>
            <person name="Kuo A."/>
            <person name="Liang C."/>
            <person name="Lipzen A."/>
            <person name="Lutzoni F."/>
            <person name="Magnuson J."/>
            <person name="Mondo S."/>
            <person name="Nolan M."/>
            <person name="Ohm R."/>
            <person name="Pangilinan J."/>
            <person name="Park H.-J."/>
            <person name="Ramirez L."/>
            <person name="Alfaro M."/>
            <person name="Sun H."/>
            <person name="Tritt A."/>
            <person name="Yoshinaga Y."/>
            <person name="Zwiers L.-H."/>
            <person name="Turgeon B."/>
            <person name="Goodwin S."/>
            <person name="Spatafora J."/>
            <person name="Crous P."/>
            <person name="Grigoriev I."/>
        </authorList>
    </citation>
    <scope>NUCLEOTIDE SEQUENCE</scope>
    <source>
        <strain evidence="2">CBS 207.26</strain>
    </source>
</reference>